<accession>A0A933MKC8</accession>
<protein>
    <submittedName>
        <fullName evidence="1">Uncharacterized protein</fullName>
    </submittedName>
</protein>
<evidence type="ECO:0000313" key="1">
    <source>
        <dbReference type="EMBL" id="MBI4726605.1"/>
    </source>
</evidence>
<proteinExistence type="predicted"/>
<organism evidence="1 2">
    <name type="scientific">candidate division TA06 bacterium</name>
    <dbReference type="NCBI Taxonomy" id="2250710"/>
    <lineage>
        <taxon>Bacteria</taxon>
        <taxon>Bacteria division TA06</taxon>
    </lineage>
</organism>
<name>A0A933MKC8_UNCT6</name>
<dbReference type="EMBL" id="JACQXR010000062">
    <property type="protein sequence ID" value="MBI4726605.1"/>
    <property type="molecule type" value="Genomic_DNA"/>
</dbReference>
<evidence type="ECO:0000313" key="2">
    <source>
        <dbReference type="Proteomes" id="UP000736328"/>
    </source>
</evidence>
<gene>
    <name evidence="1" type="ORF">HY768_05195</name>
</gene>
<dbReference type="AlphaFoldDB" id="A0A933MKC8"/>
<reference evidence="1" key="1">
    <citation type="submission" date="2020-07" db="EMBL/GenBank/DDBJ databases">
        <title>Huge and variable diversity of episymbiotic CPR bacteria and DPANN archaea in groundwater ecosystems.</title>
        <authorList>
            <person name="He C.Y."/>
            <person name="Keren R."/>
            <person name="Whittaker M."/>
            <person name="Farag I.F."/>
            <person name="Doudna J."/>
            <person name="Cate J.H.D."/>
            <person name="Banfield J.F."/>
        </authorList>
    </citation>
    <scope>NUCLEOTIDE SEQUENCE</scope>
    <source>
        <strain evidence="1">NC_groundwater_1520_Pr4_B-0.1um_53_5</strain>
    </source>
</reference>
<sequence length="135" mass="15875">MDSIYIDGQMPSPERQKELLAKIADQIVKRKLTTPAILFFESVKPLSFVGSQALVFLQPIIQAFLNRREYDEIVLMMEERENVEKLLLEIESQEAVWQQREQAEKAEAKKVRSLEGKKPWFQRFKRSFNRFTVGV</sequence>
<comment type="caution">
    <text evidence="1">The sequence shown here is derived from an EMBL/GenBank/DDBJ whole genome shotgun (WGS) entry which is preliminary data.</text>
</comment>
<dbReference type="Proteomes" id="UP000736328">
    <property type="component" value="Unassembled WGS sequence"/>
</dbReference>